<evidence type="ECO:0000313" key="2">
    <source>
        <dbReference type="EMBL" id="MDZ5759711.1"/>
    </source>
</evidence>
<feature type="transmembrane region" description="Helical" evidence="1">
    <location>
        <begin position="587"/>
        <end position="606"/>
    </location>
</feature>
<proteinExistence type="predicted"/>
<feature type="transmembrane region" description="Helical" evidence="1">
    <location>
        <begin position="217"/>
        <end position="237"/>
    </location>
</feature>
<evidence type="ECO:0000313" key="3">
    <source>
        <dbReference type="Proteomes" id="UP001290462"/>
    </source>
</evidence>
<evidence type="ECO:0000256" key="1">
    <source>
        <dbReference type="SAM" id="Phobius"/>
    </source>
</evidence>
<protein>
    <recommendedName>
        <fullName evidence="4">Bacteriocin-associated integral membrane protein</fullName>
    </recommendedName>
</protein>
<gene>
    <name evidence="2" type="ORF">RAK27_13695</name>
</gene>
<keyword evidence="1" id="KW-0812">Transmembrane</keyword>
<name>A0AAW9K904_CARML</name>
<comment type="caution">
    <text evidence="2">The sequence shown here is derived from an EMBL/GenBank/DDBJ whole genome shotgun (WGS) entry which is preliminary data.</text>
</comment>
<evidence type="ECO:0008006" key="4">
    <source>
        <dbReference type="Google" id="ProtNLM"/>
    </source>
</evidence>
<feature type="transmembrane region" description="Helical" evidence="1">
    <location>
        <begin position="612"/>
        <end position="632"/>
    </location>
</feature>
<keyword evidence="1" id="KW-1133">Transmembrane helix</keyword>
<keyword evidence="1" id="KW-0472">Membrane</keyword>
<feature type="transmembrane region" description="Helical" evidence="1">
    <location>
        <begin position="543"/>
        <end position="566"/>
    </location>
</feature>
<feature type="transmembrane region" description="Helical" evidence="1">
    <location>
        <begin position="258"/>
        <end position="279"/>
    </location>
</feature>
<feature type="transmembrane region" description="Helical" evidence="1">
    <location>
        <begin position="190"/>
        <end position="211"/>
    </location>
</feature>
<dbReference type="EMBL" id="JAVBVO010000003">
    <property type="protein sequence ID" value="MDZ5759711.1"/>
    <property type="molecule type" value="Genomic_DNA"/>
</dbReference>
<reference evidence="2" key="1">
    <citation type="submission" date="2023-08" db="EMBL/GenBank/DDBJ databases">
        <title>Genomic characterization of piscicolin 126 produced by Carnobacterium maltaromaticum CM22 strain isolated from salmon (Salmo salar).</title>
        <authorList>
            <person name="Gonzalez-Gragera E."/>
            <person name="Garcia-Lopez J.D."/>
            <person name="Teso-Perez C."/>
            <person name="Gimenez-Hernandez I."/>
            <person name="Peralta-Sanchez J.M."/>
            <person name="Valdivia E."/>
            <person name="Montalban-Lopez M."/>
            <person name="Martin-Platero A.M."/>
            <person name="Banos A."/>
            <person name="Martinez-Bueno M."/>
        </authorList>
    </citation>
    <scope>NUCLEOTIDE SEQUENCE</scope>
    <source>
        <strain evidence="2">CM22</strain>
    </source>
</reference>
<feature type="transmembrane region" description="Helical" evidence="1">
    <location>
        <begin position="137"/>
        <end position="164"/>
    </location>
</feature>
<dbReference type="AlphaFoldDB" id="A0AAW9K904"/>
<accession>A0AAW9K904</accession>
<dbReference type="Proteomes" id="UP001290462">
    <property type="component" value="Unassembled WGS sequence"/>
</dbReference>
<organism evidence="2 3">
    <name type="scientific">Carnobacterium maltaromaticum</name>
    <name type="common">Carnobacterium piscicola</name>
    <dbReference type="NCBI Taxonomy" id="2751"/>
    <lineage>
        <taxon>Bacteria</taxon>
        <taxon>Bacillati</taxon>
        <taxon>Bacillota</taxon>
        <taxon>Bacilli</taxon>
        <taxon>Lactobacillales</taxon>
        <taxon>Carnobacteriaceae</taxon>
        <taxon>Carnobacterium</taxon>
    </lineage>
</organism>
<sequence length="645" mass="74191">MFSITFKTSIELSIPNLKETIVVEEWDKSKRTDEIYRSIENYTKKNDIAIHKIVFRTNSNGNTEKNIFTFTNKKTSNYVYSQKGFKTITNFHDSKKLSTENILGSYALTQAAPKDLENYLASLGLVTHIEKFNIFSFFAGSMFTTTGNLFVVMLFSMILAGFFYKISQRKKYGVIEILGKNVIKESRNDFIIDSAIVIISILFFCLVYPIFTPLLIRIGLIFFIGIFSLSLLTTLVANKSGTISDKIKGEKPYKLLTYANIFVKVVVLIFIVIFSFRALNQLNESKENYKGLSNWSEVENYYQLEFNNTTTLFIDFSNPDKDAKKLEAGKINQKLFPLLVKSEQSGSILASNNEELLSFERTGSPFSIDSHSFMTVNHNFLESVLVIDSKGNRISQLPQDKFYCLIPENEKSNSKKIKEQIAEQIALNQDLFGDPEDSYKGDIELLYIKSDQSIFNFNAENPKYSISTNPIILVLSLQMVGPNIDNWIAEISQGHYLFKNQKEVQEFISNNYLEDEFWGLTAAKDRANEMLQKSEIEYRTASISLFLLIIIFVIVAFYNSLVYVELNKKRLFLQYIFGDSLWMRHHLYYIKMSLITLGVMTTLVIFKNEFLPIALVVFIFEIVLLFITIALSEKRIRLDILKKGD</sequence>